<sequence length="434" mass="49581">MVHTIEPANIQAILATQFQDFELGELRRRQTMRLLGNGIFTADGKAWSWARALMRPQFARVQVEDMGVLEPHVQALFDAIPEDDGELIELSELLYRLTLDTATEFLFGESINSQRTAMGEDGTKILSLGEKNSTFSPADDNKGKKQMGFSEAFNGALESIQYRMRLGPLVWFVPPIIYQKQCNVVHTFTDEYVNLAYHRLNNKESTGRFVLGDALAAEIQDPIELRTQLLNILLAGRDTTASLLTFTFLLLARHTRVWNRLRLEIIAKFGTSTEDITFTRLKNLRYLQWVLNEALRLYPSVPVNFRMAVRDTTLPVGGGPDGKSPFPVMEGQIIIYSVYALHRREEFWGKDALEFRPERWEGRKTGWEYLPFNGGPRICLGQQYALGEASYVVTRLLQRFERVECLPNEKIEKVMNVTLYAPKGARLKFFKAAN</sequence>
<dbReference type="GO" id="GO:0020037">
    <property type="term" value="F:heme binding"/>
    <property type="evidence" value="ECO:0007669"/>
    <property type="project" value="InterPro"/>
</dbReference>
<dbReference type="Gene3D" id="1.10.630.10">
    <property type="entry name" value="Cytochrome P450"/>
    <property type="match status" value="1"/>
</dbReference>
<dbReference type="GO" id="GO:0004497">
    <property type="term" value="F:monooxygenase activity"/>
    <property type="evidence" value="ECO:0007669"/>
    <property type="project" value="UniProtKB-KW"/>
</dbReference>
<evidence type="ECO:0000256" key="7">
    <source>
        <dbReference type="ARBA" id="ARBA00023033"/>
    </source>
</evidence>
<evidence type="ECO:0000256" key="8">
    <source>
        <dbReference type="PIRSR" id="PIRSR602401-1"/>
    </source>
</evidence>
<keyword evidence="3 8" id="KW-0349">Heme</keyword>
<dbReference type="PROSITE" id="PS00086">
    <property type="entry name" value="CYTOCHROME_P450"/>
    <property type="match status" value="1"/>
</dbReference>
<dbReference type="CDD" id="cd11063">
    <property type="entry name" value="CYP52"/>
    <property type="match status" value="1"/>
</dbReference>
<evidence type="ECO:0000256" key="9">
    <source>
        <dbReference type="RuleBase" id="RU000461"/>
    </source>
</evidence>
<evidence type="ECO:0000256" key="1">
    <source>
        <dbReference type="ARBA" id="ARBA00001971"/>
    </source>
</evidence>
<evidence type="ECO:0000313" key="10">
    <source>
        <dbReference type="EMBL" id="TGZ83045.1"/>
    </source>
</evidence>
<evidence type="ECO:0000313" key="11">
    <source>
        <dbReference type="Proteomes" id="UP000298138"/>
    </source>
</evidence>
<dbReference type="InterPro" id="IPR047146">
    <property type="entry name" value="Cyt_P450_E_CYP52_fungi"/>
</dbReference>
<dbReference type="PRINTS" id="PR00463">
    <property type="entry name" value="EP450I"/>
</dbReference>
<dbReference type="Pfam" id="PF00067">
    <property type="entry name" value="p450"/>
    <property type="match status" value="1"/>
</dbReference>
<dbReference type="GO" id="GO:0005506">
    <property type="term" value="F:iron ion binding"/>
    <property type="evidence" value="ECO:0007669"/>
    <property type="project" value="InterPro"/>
</dbReference>
<dbReference type="InterPro" id="IPR017972">
    <property type="entry name" value="Cyt_P450_CS"/>
</dbReference>
<protein>
    <submittedName>
        <fullName evidence="10">Cytochrome P450</fullName>
    </submittedName>
</protein>
<dbReference type="OrthoDB" id="1470350at2759"/>
<evidence type="ECO:0000256" key="6">
    <source>
        <dbReference type="ARBA" id="ARBA00023004"/>
    </source>
</evidence>
<feature type="binding site" description="axial binding residue" evidence="8">
    <location>
        <position position="379"/>
    </location>
    <ligand>
        <name>heme</name>
        <dbReference type="ChEBI" id="CHEBI:30413"/>
    </ligand>
    <ligandPart>
        <name>Fe</name>
        <dbReference type="ChEBI" id="CHEBI:18248"/>
    </ligandPart>
</feature>
<evidence type="ECO:0000256" key="2">
    <source>
        <dbReference type="ARBA" id="ARBA00010617"/>
    </source>
</evidence>
<dbReference type="InterPro" id="IPR036396">
    <property type="entry name" value="Cyt_P450_sf"/>
</dbReference>
<dbReference type="AlphaFoldDB" id="A0A4V3SJ85"/>
<comment type="cofactor">
    <cofactor evidence="1 8">
        <name>heme</name>
        <dbReference type="ChEBI" id="CHEBI:30413"/>
    </cofactor>
</comment>
<dbReference type="InterPro" id="IPR001128">
    <property type="entry name" value="Cyt_P450"/>
</dbReference>
<evidence type="ECO:0000256" key="5">
    <source>
        <dbReference type="ARBA" id="ARBA00023002"/>
    </source>
</evidence>
<comment type="similarity">
    <text evidence="2 9">Belongs to the cytochrome P450 family.</text>
</comment>
<dbReference type="InterPro" id="IPR002401">
    <property type="entry name" value="Cyt_P450_E_grp-I"/>
</dbReference>
<keyword evidence="5 9" id="KW-0560">Oxidoreductase</keyword>
<proteinExistence type="inferred from homology"/>
<evidence type="ECO:0000256" key="4">
    <source>
        <dbReference type="ARBA" id="ARBA00022723"/>
    </source>
</evidence>
<gene>
    <name evidence="10" type="ORF">EX30DRAFT_329010</name>
</gene>
<keyword evidence="7 9" id="KW-0503">Monooxygenase</keyword>
<dbReference type="Proteomes" id="UP000298138">
    <property type="component" value="Unassembled WGS sequence"/>
</dbReference>
<dbReference type="PRINTS" id="PR00385">
    <property type="entry name" value="P450"/>
</dbReference>
<dbReference type="EMBL" id="ML220114">
    <property type="protein sequence ID" value="TGZ83045.1"/>
    <property type="molecule type" value="Genomic_DNA"/>
</dbReference>
<dbReference type="STRING" id="341454.A0A4V3SJ85"/>
<dbReference type="InParanoid" id="A0A4V3SJ85"/>
<keyword evidence="11" id="KW-1185">Reference proteome</keyword>
<dbReference type="PANTHER" id="PTHR24287">
    <property type="entry name" value="P450, PUTATIVE (EUROFUNG)-RELATED"/>
    <property type="match status" value="1"/>
</dbReference>
<name>A0A4V3SJ85_9PEZI</name>
<evidence type="ECO:0000256" key="3">
    <source>
        <dbReference type="ARBA" id="ARBA00022617"/>
    </source>
</evidence>
<dbReference type="SUPFAM" id="SSF48264">
    <property type="entry name" value="Cytochrome P450"/>
    <property type="match status" value="1"/>
</dbReference>
<dbReference type="PANTHER" id="PTHR24287:SF1">
    <property type="entry name" value="P450, PUTATIVE (EUROFUNG)-RELATED"/>
    <property type="match status" value="1"/>
</dbReference>
<keyword evidence="6 8" id="KW-0408">Iron</keyword>
<accession>A0A4V3SJ85</accession>
<dbReference type="GO" id="GO:0016705">
    <property type="term" value="F:oxidoreductase activity, acting on paired donors, with incorporation or reduction of molecular oxygen"/>
    <property type="evidence" value="ECO:0007669"/>
    <property type="project" value="InterPro"/>
</dbReference>
<keyword evidence="4 8" id="KW-0479">Metal-binding</keyword>
<organism evidence="10 11">
    <name type="scientific">Ascodesmis nigricans</name>
    <dbReference type="NCBI Taxonomy" id="341454"/>
    <lineage>
        <taxon>Eukaryota</taxon>
        <taxon>Fungi</taxon>
        <taxon>Dikarya</taxon>
        <taxon>Ascomycota</taxon>
        <taxon>Pezizomycotina</taxon>
        <taxon>Pezizomycetes</taxon>
        <taxon>Pezizales</taxon>
        <taxon>Ascodesmidaceae</taxon>
        <taxon>Ascodesmis</taxon>
    </lineage>
</organism>
<reference evidence="10 11" key="1">
    <citation type="submission" date="2019-04" db="EMBL/GenBank/DDBJ databases">
        <title>Comparative genomics and transcriptomics to analyze fruiting body development in filamentous ascomycetes.</title>
        <authorList>
            <consortium name="DOE Joint Genome Institute"/>
            <person name="Lutkenhaus R."/>
            <person name="Traeger S."/>
            <person name="Breuer J."/>
            <person name="Kuo A."/>
            <person name="Lipzen A."/>
            <person name="Pangilinan J."/>
            <person name="Dilworth D."/>
            <person name="Sandor L."/>
            <person name="Poggeler S."/>
            <person name="Barry K."/>
            <person name="Grigoriev I.V."/>
            <person name="Nowrousian M."/>
        </authorList>
    </citation>
    <scope>NUCLEOTIDE SEQUENCE [LARGE SCALE GENOMIC DNA]</scope>
    <source>
        <strain evidence="10 11">CBS 389.68</strain>
    </source>
</reference>